<dbReference type="PANTHER" id="PTHR24223:SF456">
    <property type="entry name" value="MULTIDRUG RESISTANCE-ASSOCIATED PROTEIN LETHAL(2)03659"/>
    <property type="match status" value="1"/>
</dbReference>
<feature type="domain" description="ABC transmembrane type-1" evidence="12">
    <location>
        <begin position="139"/>
        <end position="444"/>
    </location>
</feature>
<evidence type="ECO:0000256" key="7">
    <source>
        <dbReference type="ARBA" id="ARBA00022989"/>
    </source>
</evidence>
<dbReference type="GO" id="GO:0016887">
    <property type="term" value="F:ATP hydrolysis activity"/>
    <property type="evidence" value="ECO:0007669"/>
    <property type="project" value="InterPro"/>
</dbReference>
<dbReference type="PANTHER" id="PTHR24223">
    <property type="entry name" value="ATP-BINDING CASSETTE SUB-FAMILY C"/>
    <property type="match status" value="1"/>
</dbReference>
<dbReference type="GO" id="GO:0005524">
    <property type="term" value="F:ATP binding"/>
    <property type="evidence" value="ECO:0007669"/>
    <property type="project" value="UniProtKB-KW"/>
</dbReference>
<sequence>MIGTDKYATSFRVAVYGAASSMLLIAQQATLFLSQCHQQSLGEYGAMRKVAGLLLQTIGFLLHPQHPDTSASGKPTARISTAHLLDLLTFSWESKRLHELRDASASENELPLLPSHLRTGRLMDQLPDYQSDRKLWTWLLQAFYPQLLQQWVLVAMKAVAQFVPQYALFYLLQALEEKPADRNVTIYSVFYGLSLIMEVWTRELVQWFTMSQFQIPLQAVLSSLVYRKTLKLPNFSQGQPENRNSEQHSRQDSSSLTKSIDNHLQLDTGKISAFCGQNILVPQSVIKLLFTVITLAKLVGWQTITFSIICTIATTALNFKISATYSKFYYDLMRYRDQRSNLLSEALQGIRDIRLGVFESQWEKRLLDIRQGEMDQMRRSSVTMCMVVILANIGPLILGITPIALYSYRSGRLTASIAFTYVGSLQKLQADLAVLPLTWSYLLECWASCERLEAFLKLPEKQNTILHAESVFFKDATVSWPSKHLGGAGSSTFSLNNLSLHFPRGELSIIAGGTGSGKNLVLNAILGEVDILSGSIHAPCSTGQATIVPTSSTIAVVSQPTWLERTSLKENILFGCSYDSARYFHVIKACALEEDIRNLPNADRTDVGPAGTSLSGGQRWRVCLARALYSKAGTILTGDIMSAIDSSVRKHILEQALLGELARGRTLIMATHHVAMCQPFASFVVHLQSGRILRTETKKLGISTTPVAQAGLALPSVETQSDSEKDSSRDQPAASDTTAHGQKSTLTGFTEYVREGGLFSWSYTIIIILLSEATTHSGAWWLKHWTDGLAIDNAHDPAALVDDKTRKSHGSVTYYIGIYILVSIASALMLGFKSFALYNVSHRASQNIFRGMIRSILRAPLHWIETYPRGEILKRFTSDLLVIDMRIASTLGAEIELAARLIFVIVTG</sequence>
<keyword evidence="3" id="KW-0813">Transport</keyword>
<dbReference type="InterPro" id="IPR050173">
    <property type="entry name" value="ABC_transporter_C-like"/>
</dbReference>
<evidence type="ECO:0000256" key="4">
    <source>
        <dbReference type="ARBA" id="ARBA00022692"/>
    </source>
</evidence>
<evidence type="ECO:0000313" key="14">
    <source>
        <dbReference type="Proteomes" id="UP001251528"/>
    </source>
</evidence>
<evidence type="ECO:0000259" key="12">
    <source>
        <dbReference type="PROSITE" id="PS50929"/>
    </source>
</evidence>
<dbReference type="SUPFAM" id="SSF52540">
    <property type="entry name" value="P-loop containing nucleoside triphosphate hydrolases"/>
    <property type="match status" value="1"/>
</dbReference>
<reference evidence="13" key="1">
    <citation type="submission" date="2023-06" db="EMBL/GenBank/DDBJ databases">
        <title>Conoideocrella luteorostrata (Hypocreales: Clavicipitaceae), a potential biocontrol fungus for elongate hemlock scale in United States Christmas tree production areas.</title>
        <authorList>
            <person name="Barrett H."/>
            <person name="Lovett B."/>
            <person name="Macias A.M."/>
            <person name="Stajich J.E."/>
            <person name="Kasson M.T."/>
        </authorList>
    </citation>
    <scope>NUCLEOTIDE SEQUENCE</scope>
    <source>
        <strain evidence="13">ARSEF 14590</strain>
    </source>
</reference>
<dbReference type="InterPro" id="IPR003439">
    <property type="entry name" value="ABC_transporter-like_ATP-bd"/>
</dbReference>
<feature type="region of interest" description="Disordered" evidence="9">
    <location>
        <begin position="235"/>
        <end position="254"/>
    </location>
</feature>
<evidence type="ECO:0000256" key="3">
    <source>
        <dbReference type="ARBA" id="ARBA00022448"/>
    </source>
</evidence>
<evidence type="ECO:0000256" key="1">
    <source>
        <dbReference type="ARBA" id="ARBA00004141"/>
    </source>
</evidence>
<keyword evidence="6" id="KW-0067">ATP-binding</keyword>
<comment type="similarity">
    <text evidence="2">Belongs to the ABC transporter superfamily. ABCC family. Conjugate transporter (TC 3.A.1.208) subfamily.</text>
</comment>
<accession>A0AAJ0FZG4</accession>
<evidence type="ECO:0000256" key="8">
    <source>
        <dbReference type="ARBA" id="ARBA00023136"/>
    </source>
</evidence>
<dbReference type="InterPro" id="IPR036640">
    <property type="entry name" value="ABC1_TM_sf"/>
</dbReference>
<dbReference type="Gene3D" id="3.40.50.300">
    <property type="entry name" value="P-loop containing nucleotide triphosphate hydrolases"/>
    <property type="match status" value="1"/>
</dbReference>
<keyword evidence="7 10" id="KW-1133">Transmembrane helix</keyword>
<dbReference type="Pfam" id="PF00005">
    <property type="entry name" value="ABC_tran"/>
    <property type="match status" value="1"/>
</dbReference>
<dbReference type="EMBL" id="JASWJB010000076">
    <property type="protein sequence ID" value="KAK2601516.1"/>
    <property type="molecule type" value="Genomic_DNA"/>
</dbReference>
<name>A0AAJ0FZG4_9HYPO</name>
<dbReference type="SUPFAM" id="SSF90123">
    <property type="entry name" value="ABC transporter transmembrane region"/>
    <property type="match status" value="2"/>
</dbReference>
<dbReference type="InterPro" id="IPR011527">
    <property type="entry name" value="ABC1_TM_dom"/>
</dbReference>
<evidence type="ECO:0000259" key="11">
    <source>
        <dbReference type="PROSITE" id="PS50893"/>
    </source>
</evidence>
<evidence type="ECO:0000256" key="9">
    <source>
        <dbReference type="SAM" id="MobiDB-lite"/>
    </source>
</evidence>
<keyword evidence="8 10" id="KW-0472">Membrane</keyword>
<protein>
    <submittedName>
        <fullName evidence="13">Uncharacterized protein</fullName>
    </submittedName>
</protein>
<evidence type="ECO:0000256" key="10">
    <source>
        <dbReference type="SAM" id="Phobius"/>
    </source>
</evidence>
<dbReference type="Pfam" id="PF00664">
    <property type="entry name" value="ABC_membrane"/>
    <property type="match status" value="2"/>
</dbReference>
<evidence type="ECO:0000256" key="2">
    <source>
        <dbReference type="ARBA" id="ARBA00009726"/>
    </source>
</evidence>
<comment type="caution">
    <text evidence="13">The sequence shown here is derived from an EMBL/GenBank/DDBJ whole genome shotgun (WGS) entry which is preliminary data.</text>
</comment>
<evidence type="ECO:0000256" key="6">
    <source>
        <dbReference type="ARBA" id="ARBA00022840"/>
    </source>
</evidence>
<dbReference type="AlphaFoldDB" id="A0AAJ0FZG4"/>
<feature type="domain" description="ABC transmembrane type-1" evidence="12">
    <location>
        <begin position="778"/>
        <end position="908"/>
    </location>
</feature>
<dbReference type="PROSITE" id="PS50893">
    <property type="entry name" value="ABC_TRANSPORTER_2"/>
    <property type="match status" value="1"/>
</dbReference>
<dbReference type="PROSITE" id="PS50929">
    <property type="entry name" value="ABC_TM1F"/>
    <property type="match status" value="2"/>
</dbReference>
<dbReference type="Gene3D" id="1.20.1560.10">
    <property type="entry name" value="ABC transporter type 1, transmembrane domain"/>
    <property type="match status" value="2"/>
</dbReference>
<gene>
    <name evidence="13" type="ORF">QQS21_004901</name>
</gene>
<organism evidence="13 14">
    <name type="scientific">Conoideocrella luteorostrata</name>
    <dbReference type="NCBI Taxonomy" id="1105319"/>
    <lineage>
        <taxon>Eukaryota</taxon>
        <taxon>Fungi</taxon>
        <taxon>Dikarya</taxon>
        <taxon>Ascomycota</taxon>
        <taxon>Pezizomycotina</taxon>
        <taxon>Sordariomycetes</taxon>
        <taxon>Hypocreomycetidae</taxon>
        <taxon>Hypocreales</taxon>
        <taxon>Clavicipitaceae</taxon>
        <taxon>Conoideocrella</taxon>
    </lineage>
</organism>
<dbReference type="Proteomes" id="UP001251528">
    <property type="component" value="Unassembled WGS sequence"/>
</dbReference>
<evidence type="ECO:0000256" key="5">
    <source>
        <dbReference type="ARBA" id="ARBA00022741"/>
    </source>
</evidence>
<evidence type="ECO:0000313" key="13">
    <source>
        <dbReference type="EMBL" id="KAK2601516.1"/>
    </source>
</evidence>
<feature type="domain" description="ABC transporter" evidence="11">
    <location>
        <begin position="466"/>
        <end position="714"/>
    </location>
</feature>
<keyword evidence="4 10" id="KW-0812">Transmembrane</keyword>
<feature type="region of interest" description="Disordered" evidence="9">
    <location>
        <begin position="713"/>
        <end position="742"/>
    </location>
</feature>
<dbReference type="InterPro" id="IPR027417">
    <property type="entry name" value="P-loop_NTPase"/>
</dbReference>
<keyword evidence="5" id="KW-0547">Nucleotide-binding</keyword>
<feature type="transmembrane region" description="Helical" evidence="10">
    <location>
        <begin position="384"/>
        <end position="408"/>
    </location>
</feature>
<dbReference type="GO" id="GO:0016020">
    <property type="term" value="C:membrane"/>
    <property type="evidence" value="ECO:0007669"/>
    <property type="project" value="UniProtKB-SubCell"/>
</dbReference>
<keyword evidence="14" id="KW-1185">Reference proteome</keyword>
<dbReference type="GO" id="GO:0140359">
    <property type="term" value="F:ABC-type transporter activity"/>
    <property type="evidence" value="ECO:0007669"/>
    <property type="project" value="InterPro"/>
</dbReference>
<proteinExistence type="inferred from homology"/>
<comment type="subcellular location">
    <subcellularLocation>
        <location evidence="1">Membrane</location>
        <topology evidence="1">Multi-pass membrane protein</topology>
    </subcellularLocation>
</comment>
<feature type="transmembrane region" description="Helical" evidence="10">
    <location>
        <begin position="812"/>
        <end position="832"/>
    </location>
</feature>